<dbReference type="PANTHER" id="PTHR30349">
    <property type="entry name" value="PHAGE INTEGRASE-RELATED"/>
    <property type="match status" value="1"/>
</dbReference>
<evidence type="ECO:0000313" key="10">
    <source>
        <dbReference type="Proteomes" id="UP000183063"/>
    </source>
</evidence>
<keyword evidence="3 5" id="KW-0238">DNA-binding</keyword>
<accession>A0A1H8VR31</accession>
<dbReference type="EMBL" id="FOCV01000046">
    <property type="protein sequence ID" value="SEP17733.1"/>
    <property type="molecule type" value="Genomic_DNA"/>
</dbReference>
<keyword evidence="2" id="KW-0229">DNA integration</keyword>
<dbReference type="Pfam" id="PF02899">
    <property type="entry name" value="Phage_int_SAM_1"/>
    <property type="match status" value="1"/>
</dbReference>
<dbReference type="Gene3D" id="1.10.443.10">
    <property type="entry name" value="Intergrase catalytic core"/>
    <property type="match status" value="1"/>
</dbReference>
<dbReference type="InterPro" id="IPR013762">
    <property type="entry name" value="Integrase-like_cat_sf"/>
</dbReference>
<evidence type="ECO:0000313" key="8">
    <source>
        <dbReference type="EMBL" id="SEI19498.1"/>
    </source>
</evidence>
<name>A0A1H8VR31_9HYPH</name>
<dbReference type="OrthoDB" id="9801717at2"/>
<reference evidence="8" key="2">
    <citation type="submission" date="2016-10" db="EMBL/GenBank/DDBJ databases">
        <authorList>
            <person name="de Groot N.N."/>
        </authorList>
    </citation>
    <scope>NUCLEOTIDE SEQUENCE [LARGE SCALE GENOMIC DNA]</scope>
    <source>
        <strain evidence="8">CCBAU85039</strain>
    </source>
</reference>
<dbReference type="GO" id="GO:0006310">
    <property type="term" value="P:DNA recombination"/>
    <property type="evidence" value="ECO:0007669"/>
    <property type="project" value="UniProtKB-KW"/>
</dbReference>
<dbReference type="SUPFAM" id="SSF56349">
    <property type="entry name" value="DNA breaking-rejoining enzymes"/>
    <property type="match status" value="1"/>
</dbReference>
<keyword evidence="4" id="KW-0233">DNA recombination</keyword>
<dbReference type="InterPro" id="IPR010998">
    <property type="entry name" value="Integrase_recombinase_N"/>
</dbReference>
<evidence type="ECO:0000256" key="1">
    <source>
        <dbReference type="ARBA" id="ARBA00022829"/>
    </source>
</evidence>
<dbReference type="PROSITE" id="PS51900">
    <property type="entry name" value="CB"/>
    <property type="match status" value="1"/>
</dbReference>
<dbReference type="Proteomes" id="UP000198939">
    <property type="component" value="Unassembled WGS sequence"/>
</dbReference>
<feature type="domain" description="Core-binding (CB)" evidence="7">
    <location>
        <begin position="4"/>
        <end position="97"/>
    </location>
</feature>
<feature type="domain" description="Tyr recombinase" evidence="6">
    <location>
        <begin position="121"/>
        <end position="257"/>
    </location>
</feature>
<dbReference type="InterPro" id="IPR002104">
    <property type="entry name" value="Integrase_catalytic"/>
</dbReference>
<keyword evidence="11" id="KW-1185">Reference proteome</keyword>
<dbReference type="AlphaFoldDB" id="A0A1H8VR31"/>
<evidence type="ECO:0000259" key="6">
    <source>
        <dbReference type="PROSITE" id="PS51898"/>
    </source>
</evidence>
<evidence type="ECO:0000313" key="11">
    <source>
        <dbReference type="Proteomes" id="UP000198939"/>
    </source>
</evidence>
<gene>
    <name evidence="8" type="primary">xerD_4</name>
    <name evidence="8" type="ORF">RTCCBAU85039_6170</name>
    <name evidence="9" type="ORF">SAMN05216228_104613</name>
</gene>
<dbReference type="STRING" id="501024.RTCCBAU85039_6170"/>
<keyword evidence="1" id="KW-0159">Chromosome partition</keyword>
<evidence type="ECO:0000313" key="9">
    <source>
        <dbReference type="EMBL" id="SEP17733.1"/>
    </source>
</evidence>
<dbReference type="EMBL" id="FNXB01000058">
    <property type="protein sequence ID" value="SEI19498.1"/>
    <property type="molecule type" value="Genomic_DNA"/>
</dbReference>
<organism evidence="8 10">
    <name type="scientific">Rhizobium tibeticum</name>
    <dbReference type="NCBI Taxonomy" id="501024"/>
    <lineage>
        <taxon>Bacteria</taxon>
        <taxon>Pseudomonadati</taxon>
        <taxon>Pseudomonadota</taxon>
        <taxon>Alphaproteobacteria</taxon>
        <taxon>Hyphomicrobiales</taxon>
        <taxon>Rhizobiaceae</taxon>
        <taxon>Rhizobium/Agrobacterium group</taxon>
        <taxon>Rhizobium</taxon>
    </lineage>
</organism>
<dbReference type="InterPro" id="IPR011010">
    <property type="entry name" value="DNA_brk_join_enz"/>
</dbReference>
<dbReference type="InterPro" id="IPR004107">
    <property type="entry name" value="Integrase_SAM-like_N"/>
</dbReference>
<dbReference type="RefSeq" id="WP_072381416.1">
    <property type="nucleotide sequence ID" value="NZ_FNXB01000058.1"/>
</dbReference>
<evidence type="ECO:0000256" key="3">
    <source>
        <dbReference type="ARBA" id="ARBA00023125"/>
    </source>
</evidence>
<dbReference type="Gene3D" id="1.10.150.130">
    <property type="match status" value="1"/>
</dbReference>
<dbReference type="GO" id="GO:0015074">
    <property type="term" value="P:DNA integration"/>
    <property type="evidence" value="ECO:0007669"/>
    <property type="project" value="UniProtKB-KW"/>
</dbReference>
<evidence type="ECO:0000256" key="2">
    <source>
        <dbReference type="ARBA" id="ARBA00022908"/>
    </source>
</evidence>
<sequence length="257" mass="28862">MKTYPLPIYVQRFFTERLATQLHASPNTIASYRDTFRLLLKYAADQIKREPTDLQVADLDADLVGSFLSSIETARGNGARSRNTRLSAIRSFFKYVAVNEPQLLHHCQRVLAMPSKRHEKRTIDYLTRTEIEALIAAPDPSGWSGRRDQTLLLLALQTGLRVSELINLNCGDVVLGTGAHVRCLGKGRKKRATPLRKDCAKMLRAWLSERVGADTEVLFASNRGDRLSRDAVEEADGDGAPKTCWAKPRARRGFYGY</sequence>
<dbReference type="GO" id="GO:0003677">
    <property type="term" value="F:DNA binding"/>
    <property type="evidence" value="ECO:0007669"/>
    <property type="project" value="UniProtKB-UniRule"/>
</dbReference>
<proteinExistence type="predicted"/>
<dbReference type="InterPro" id="IPR044068">
    <property type="entry name" value="CB"/>
</dbReference>
<dbReference type="PANTHER" id="PTHR30349:SF81">
    <property type="entry name" value="TYROSINE RECOMBINASE XERC"/>
    <property type="match status" value="1"/>
</dbReference>
<dbReference type="Proteomes" id="UP000183063">
    <property type="component" value="Unassembled WGS sequence"/>
</dbReference>
<protein>
    <submittedName>
        <fullName evidence="9">Site-specific recombinase XerD</fullName>
    </submittedName>
    <submittedName>
        <fullName evidence="8">Tyrosine recombinase XerD</fullName>
    </submittedName>
</protein>
<dbReference type="GO" id="GO:0007059">
    <property type="term" value="P:chromosome segregation"/>
    <property type="evidence" value="ECO:0007669"/>
    <property type="project" value="UniProtKB-KW"/>
</dbReference>
<dbReference type="PROSITE" id="PS51898">
    <property type="entry name" value="TYR_RECOMBINASE"/>
    <property type="match status" value="1"/>
</dbReference>
<reference evidence="10" key="3">
    <citation type="submission" date="2016-10" db="EMBL/GenBank/DDBJ databases">
        <authorList>
            <person name="Wibberg D."/>
        </authorList>
    </citation>
    <scope>NUCLEOTIDE SEQUENCE [LARGE SCALE GENOMIC DNA]</scope>
</reference>
<dbReference type="InterPro" id="IPR050090">
    <property type="entry name" value="Tyrosine_recombinase_XerCD"/>
</dbReference>
<evidence type="ECO:0000256" key="4">
    <source>
        <dbReference type="ARBA" id="ARBA00023172"/>
    </source>
</evidence>
<evidence type="ECO:0000256" key="5">
    <source>
        <dbReference type="PROSITE-ProRule" id="PRU01248"/>
    </source>
</evidence>
<evidence type="ECO:0000259" key="7">
    <source>
        <dbReference type="PROSITE" id="PS51900"/>
    </source>
</evidence>
<dbReference type="Pfam" id="PF00589">
    <property type="entry name" value="Phage_integrase"/>
    <property type="match status" value="1"/>
</dbReference>
<reference evidence="9 11" key="1">
    <citation type="submission" date="2016-10" db="EMBL/GenBank/DDBJ databases">
        <authorList>
            <person name="Varghese N."/>
            <person name="Submissions S."/>
        </authorList>
    </citation>
    <scope>NUCLEOTIDE SEQUENCE [LARGE SCALE GENOMIC DNA]</scope>
    <source>
        <strain evidence="9 11">CGMCC 1.7071</strain>
    </source>
</reference>